<gene>
    <name evidence="1" type="ORF">SMD44_00269</name>
</gene>
<accession>A0A1Z1W378</accession>
<dbReference type="EMBL" id="CP021748">
    <property type="protein sequence ID" value="ARX80871.1"/>
    <property type="molecule type" value="Genomic_DNA"/>
</dbReference>
<dbReference type="Proteomes" id="UP000195880">
    <property type="component" value="Chromosome"/>
</dbReference>
<keyword evidence="2" id="KW-1185">Reference proteome</keyword>
<sequence length="95" mass="9588">MALDRGQGALDGRVEYVAGQSGGRGDGGVGPRFVVGDLAELSQLLGAEGLLDGVQGQGLGQLDHVVFLRDRARRASATASVGGGAVCGEDPRSRP</sequence>
<protein>
    <submittedName>
        <fullName evidence="1">Uncharacterized protein</fullName>
    </submittedName>
</protein>
<proteinExistence type="predicted"/>
<dbReference type="KEGG" id="salf:SMD44_00269"/>
<name>A0A1Z1W378_9ACTN</name>
<dbReference type="AlphaFoldDB" id="A0A1Z1W378"/>
<evidence type="ECO:0000313" key="1">
    <source>
        <dbReference type="EMBL" id="ARX80871.1"/>
    </source>
</evidence>
<organism evidence="1 2">
    <name type="scientific">Streptomyces alboflavus</name>
    <dbReference type="NCBI Taxonomy" id="67267"/>
    <lineage>
        <taxon>Bacteria</taxon>
        <taxon>Bacillati</taxon>
        <taxon>Actinomycetota</taxon>
        <taxon>Actinomycetes</taxon>
        <taxon>Kitasatosporales</taxon>
        <taxon>Streptomycetaceae</taxon>
        <taxon>Streptomyces</taxon>
    </lineage>
</organism>
<evidence type="ECO:0000313" key="2">
    <source>
        <dbReference type="Proteomes" id="UP000195880"/>
    </source>
</evidence>
<reference evidence="1 2" key="1">
    <citation type="submission" date="2017-05" db="EMBL/GenBank/DDBJ databases">
        <title>Streptomyces alboflavus Genome sequencing and assembly.</title>
        <authorList>
            <person name="Wang Y."/>
            <person name="Du B."/>
            <person name="Ding Y."/>
            <person name="Liu H."/>
            <person name="Hou Q."/>
            <person name="Liu K."/>
            <person name="Wang C."/>
            <person name="Yao L."/>
        </authorList>
    </citation>
    <scope>NUCLEOTIDE SEQUENCE [LARGE SCALE GENOMIC DNA]</scope>
    <source>
        <strain evidence="1 2">MDJK44</strain>
    </source>
</reference>